<evidence type="ECO:0000313" key="5">
    <source>
        <dbReference type="Proteomes" id="UP000051820"/>
    </source>
</evidence>
<dbReference type="PATRIC" id="fig|1423807.3.peg.610"/>
<dbReference type="Pfam" id="PF00440">
    <property type="entry name" value="TetR_N"/>
    <property type="match status" value="1"/>
</dbReference>
<dbReference type="OrthoDB" id="9780824at2"/>
<dbReference type="eggNOG" id="COG1309">
    <property type="taxonomic scope" value="Bacteria"/>
</dbReference>
<organism evidence="4 5">
    <name type="scientific">Paucilactobacillus suebicus DSM 5007 = KCTC 3549</name>
    <dbReference type="NCBI Taxonomy" id="1423807"/>
    <lineage>
        <taxon>Bacteria</taxon>
        <taxon>Bacillati</taxon>
        <taxon>Bacillota</taxon>
        <taxon>Bacilli</taxon>
        <taxon>Lactobacillales</taxon>
        <taxon>Lactobacillaceae</taxon>
        <taxon>Paucilactobacillus</taxon>
    </lineage>
</organism>
<dbReference type="GO" id="GO:0003677">
    <property type="term" value="F:DNA binding"/>
    <property type="evidence" value="ECO:0007669"/>
    <property type="project" value="UniProtKB-UniRule"/>
</dbReference>
<dbReference type="PANTHER" id="PTHR43479:SF11">
    <property type="entry name" value="ACREF_ENVCD OPERON REPRESSOR-RELATED"/>
    <property type="match status" value="1"/>
</dbReference>
<keyword evidence="5" id="KW-1185">Reference proteome</keyword>
<dbReference type="EMBL" id="AZGF01000016">
    <property type="protein sequence ID" value="KRM11684.1"/>
    <property type="molecule type" value="Genomic_DNA"/>
</dbReference>
<dbReference type="InterPro" id="IPR001647">
    <property type="entry name" value="HTH_TetR"/>
</dbReference>
<gene>
    <name evidence="4" type="ORF">FD16_GL000601</name>
</gene>
<comment type="caution">
    <text evidence="4">The sequence shown here is derived from an EMBL/GenBank/DDBJ whole genome shotgun (WGS) entry which is preliminary data.</text>
</comment>
<dbReference type="PROSITE" id="PS50977">
    <property type="entry name" value="HTH_TETR_2"/>
    <property type="match status" value="1"/>
</dbReference>
<dbReference type="SUPFAM" id="SSF46689">
    <property type="entry name" value="Homeodomain-like"/>
    <property type="match status" value="1"/>
</dbReference>
<dbReference type="PRINTS" id="PR00455">
    <property type="entry name" value="HTHTETR"/>
</dbReference>
<dbReference type="InterPro" id="IPR009057">
    <property type="entry name" value="Homeodomain-like_sf"/>
</dbReference>
<dbReference type="PANTHER" id="PTHR43479">
    <property type="entry name" value="ACREF/ENVCD OPERON REPRESSOR-RELATED"/>
    <property type="match status" value="1"/>
</dbReference>
<keyword evidence="1 2" id="KW-0238">DNA-binding</keyword>
<name>A0A0R1W6Z3_9LACO</name>
<dbReference type="SUPFAM" id="SSF48498">
    <property type="entry name" value="Tetracyclin repressor-like, C-terminal domain"/>
    <property type="match status" value="1"/>
</dbReference>
<evidence type="ECO:0000313" key="4">
    <source>
        <dbReference type="EMBL" id="KRM11684.1"/>
    </source>
</evidence>
<protein>
    <submittedName>
        <fullName evidence="4">TetR family transcriptional regulator</fullName>
    </submittedName>
</protein>
<evidence type="ECO:0000256" key="1">
    <source>
        <dbReference type="ARBA" id="ARBA00023125"/>
    </source>
</evidence>
<dbReference type="STRING" id="1423807.FD16_GL000601"/>
<dbReference type="RefSeq" id="WP_010623006.1">
    <property type="nucleotide sequence ID" value="NZ_AZGF01000016.1"/>
</dbReference>
<proteinExistence type="predicted"/>
<reference evidence="4 5" key="1">
    <citation type="journal article" date="2015" name="Genome Announc.">
        <title>Expanding the biotechnology potential of lactobacilli through comparative genomics of 213 strains and associated genera.</title>
        <authorList>
            <person name="Sun Z."/>
            <person name="Harris H.M."/>
            <person name="McCann A."/>
            <person name="Guo C."/>
            <person name="Argimon S."/>
            <person name="Zhang W."/>
            <person name="Yang X."/>
            <person name="Jeffery I.B."/>
            <person name="Cooney J.C."/>
            <person name="Kagawa T.F."/>
            <person name="Liu W."/>
            <person name="Song Y."/>
            <person name="Salvetti E."/>
            <person name="Wrobel A."/>
            <person name="Rasinkangas P."/>
            <person name="Parkhill J."/>
            <person name="Rea M.C."/>
            <person name="O'Sullivan O."/>
            <person name="Ritari J."/>
            <person name="Douillard F.P."/>
            <person name="Paul Ross R."/>
            <person name="Yang R."/>
            <person name="Briner A.E."/>
            <person name="Felis G.E."/>
            <person name="de Vos W.M."/>
            <person name="Barrangou R."/>
            <person name="Klaenhammer T.R."/>
            <person name="Caufield P.W."/>
            <person name="Cui Y."/>
            <person name="Zhang H."/>
            <person name="O'Toole P.W."/>
        </authorList>
    </citation>
    <scope>NUCLEOTIDE SEQUENCE [LARGE SCALE GENOMIC DNA]</scope>
    <source>
        <strain evidence="4 5">DSM 5007</strain>
    </source>
</reference>
<evidence type="ECO:0000259" key="3">
    <source>
        <dbReference type="PROSITE" id="PS50977"/>
    </source>
</evidence>
<evidence type="ECO:0000256" key="2">
    <source>
        <dbReference type="PROSITE-ProRule" id="PRU00335"/>
    </source>
</evidence>
<feature type="DNA-binding region" description="H-T-H motif" evidence="2">
    <location>
        <begin position="41"/>
        <end position="60"/>
    </location>
</feature>
<dbReference type="AlphaFoldDB" id="A0A0R1W6Z3"/>
<sequence length="216" mass="24274">MKTISDLYTSAPETADLTKNQTLIFNAAIELFAKNGYSNTSTSEIASLAGVSEGSIFGKFGSKKGLLMCIITPLINSIIPNVLHEMTSEGMLSDCPHLEDFLRTIVISRIPFLVENVSVLKIFVSELIYNDDMKLDLISSLPHYFIDDITNEINELKDQGEMVNWSNTEIFRFMASTIAGYFIQHYIIFPTETWNEDAEVEHLIQYMLTGLSATNH</sequence>
<accession>A0A0R1W6Z3</accession>
<dbReference type="Gene3D" id="1.10.357.10">
    <property type="entry name" value="Tetracycline Repressor, domain 2"/>
    <property type="match status" value="1"/>
</dbReference>
<dbReference type="InterPro" id="IPR036271">
    <property type="entry name" value="Tet_transcr_reg_TetR-rel_C_sf"/>
</dbReference>
<dbReference type="Proteomes" id="UP000051820">
    <property type="component" value="Unassembled WGS sequence"/>
</dbReference>
<dbReference type="InterPro" id="IPR050624">
    <property type="entry name" value="HTH-type_Tx_Regulator"/>
</dbReference>
<feature type="domain" description="HTH tetR-type" evidence="3">
    <location>
        <begin position="18"/>
        <end position="78"/>
    </location>
</feature>